<sequence>SRDLCIDQAVVFIEDAMQYRSISHRMDAGSMRLYRCYYSNACQRILNFTIFCILALAFIETPCSLTKTADVRYRSLHWEPPCGLTEGVEGLCLLVFMADVSVKGFLVGRAQFQRNVWLLAYIVVLAVSLVDWTVSLCLLCQERLRIRRLLRPFFLLQNSSMMKKTLKCIRWSLPEMASVGLLLVVHLCLFTIFGTLLFTVGEEDEHEKKERLTYFQNLLDAFTSLLVLLTTANNPDVMIPVYSENRAYAIFFIVFTLIGSLFLMNLLTAIIYNQFRGYLMKSLQTSLFRRRLGTRAAYEVLWLPRAVLTGGFPSHRVGVMPQDFLQVLEKAQLSSSQKQAIMEKVRSLDGVLLSADEFQKIFSEVDRGVVREHPPRPCYQSPLLQSAQFLFGHHYFDYLGNCITLANLVSICVFLVLDEDVAPSDRDNFVLGVLNCVFIMYYLLELLLKAFALGPWGYLSYPENLFDGLVTLALLVLEILTLAVYGFPYRGWYPEMRGLLSLWDMMRLVNILIVFRFLRIIPNMKLMAVVARTILGLVQNLRAFGGILVVVYYVFAILGINLFQGVIVAPGNDSLAHDNGSAPCGSFEQLEYWANNFDDFAVSPVDVAPVPHRWSLVYFVLWWLVSSVIWVNLFLALLLENFLYRWDPRSHERHLSGMQLTAELIFRDILEEPKEEELMHRLRNHPHVRLCR</sequence>
<keyword evidence="17" id="KW-0407">Ion channel</keyword>
<dbReference type="GO" id="GO:0075509">
    <property type="term" value="P:endocytosis involved in viral entry into host cell"/>
    <property type="evidence" value="ECO:0007669"/>
    <property type="project" value="UniProtKB-ARBA"/>
</dbReference>
<keyword evidence="28" id="KW-1185">Reference proteome</keyword>
<evidence type="ECO:0000256" key="21">
    <source>
        <dbReference type="ARBA" id="ARBA00060435"/>
    </source>
</evidence>
<evidence type="ECO:0000256" key="15">
    <source>
        <dbReference type="ARBA" id="ARBA00023180"/>
    </source>
</evidence>
<keyword evidence="16" id="KW-0458">Lysosome</keyword>
<keyword evidence="6" id="KW-0107">Calcium channel</keyword>
<evidence type="ECO:0000256" key="5">
    <source>
        <dbReference type="ARBA" id="ARBA00022568"/>
    </source>
</evidence>
<dbReference type="SUPFAM" id="SSF81324">
    <property type="entry name" value="Voltage-gated potassium channels"/>
    <property type="match status" value="2"/>
</dbReference>
<dbReference type="GO" id="GO:0015280">
    <property type="term" value="F:ligand-gated sodium channel activity"/>
    <property type="evidence" value="ECO:0007669"/>
    <property type="project" value="TreeGrafter"/>
</dbReference>
<feature type="transmembrane region" description="Helical" evidence="25">
    <location>
        <begin position="41"/>
        <end position="59"/>
    </location>
</feature>
<comment type="catalytic activity">
    <reaction evidence="18">
        <text>Ca(2+)(in) = Ca(2+)(out)</text>
        <dbReference type="Rhea" id="RHEA:29671"/>
        <dbReference type="ChEBI" id="CHEBI:29108"/>
    </reaction>
    <physiologicalReaction direction="right-to-left" evidence="18">
        <dbReference type="Rhea" id="RHEA:29673"/>
    </physiologicalReaction>
</comment>
<evidence type="ECO:0000256" key="1">
    <source>
        <dbReference type="ARBA" id="ARBA00004107"/>
    </source>
</evidence>
<dbReference type="Pfam" id="PF00520">
    <property type="entry name" value="Ion_trans"/>
    <property type="match status" value="2"/>
</dbReference>
<name>A0A8C9PEF6_SPEDA</name>
<evidence type="ECO:0000256" key="8">
    <source>
        <dbReference type="ARBA" id="ARBA00022737"/>
    </source>
</evidence>
<dbReference type="Proteomes" id="UP000694422">
    <property type="component" value="Unplaced"/>
</dbReference>
<feature type="transmembrane region" description="Helical" evidence="25">
    <location>
        <begin position="116"/>
        <end position="140"/>
    </location>
</feature>
<keyword evidence="9" id="KW-0967">Endosome</keyword>
<feature type="domain" description="Ion transport" evidence="26">
    <location>
        <begin position="49"/>
        <end position="275"/>
    </location>
</feature>
<evidence type="ECO:0000256" key="17">
    <source>
        <dbReference type="ARBA" id="ARBA00023303"/>
    </source>
</evidence>
<dbReference type="AlphaFoldDB" id="A0A8C9PEF6"/>
<keyword evidence="8" id="KW-0677">Repeat</keyword>
<dbReference type="GO" id="GO:0022832">
    <property type="term" value="F:voltage-gated channel activity"/>
    <property type="evidence" value="ECO:0007669"/>
    <property type="project" value="InterPro"/>
</dbReference>
<evidence type="ECO:0000313" key="28">
    <source>
        <dbReference type="Proteomes" id="UP000694422"/>
    </source>
</evidence>
<reference evidence="27" key="2">
    <citation type="submission" date="2025-09" db="UniProtKB">
        <authorList>
            <consortium name="Ensembl"/>
        </authorList>
    </citation>
    <scope>IDENTIFICATION</scope>
</reference>
<evidence type="ECO:0000256" key="7">
    <source>
        <dbReference type="ARBA" id="ARBA00022692"/>
    </source>
</evidence>
<evidence type="ECO:0000256" key="20">
    <source>
        <dbReference type="ARBA" id="ARBA00059675"/>
    </source>
</evidence>
<dbReference type="FunFam" id="1.20.120.350:FF:000073">
    <property type="entry name" value="Two pore segment channel 2"/>
    <property type="match status" value="1"/>
</dbReference>
<dbReference type="GO" id="GO:0031902">
    <property type="term" value="C:late endosome membrane"/>
    <property type="evidence" value="ECO:0007669"/>
    <property type="project" value="UniProtKB-SubCell"/>
</dbReference>
<dbReference type="Gene3D" id="1.10.287.70">
    <property type="match status" value="2"/>
</dbReference>
<dbReference type="GO" id="GO:0005765">
    <property type="term" value="C:lysosomal membrane"/>
    <property type="evidence" value="ECO:0007669"/>
    <property type="project" value="UniProtKB-SubCell"/>
</dbReference>
<feature type="transmembrane region" description="Helical" evidence="25">
    <location>
        <begin position="616"/>
        <end position="639"/>
    </location>
</feature>
<dbReference type="GO" id="GO:0097682">
    <property type="term" value="F:intracellularly phosphatidylinositol-3,5-bisphosphate-gated monatomic cation channel activity"/>
    <property type="evidence" value="ECO:0007669"/>
    <property type="project" value="TreeGrafter"/>
</dbReference>
<feature type="transmembrane region" description="Helical" evidence="25">
    <location>
        <begin position="398"/>
        <end position="417"/>
    </location>
</feature>
<keyword evidence="10" id="KW-0106">Calcium</keyword>
<comment type="function">
    <text evidence="20">(Microbial infection) During Ebola virus (EBOV) infection, controls the movement of endosomes containing virus particles and is required by EBOV to escape from the endosomal network into the cell cytoplasm.</text>
</comment>
<evidence type="ECO:0000256" key="12">
    <source>
        <dbReference type="ARBA" id="ARBA00022989"/>
    </source>
</evidence>
<feature type="transmembrane region" description="Helical" evidence="25">
    <location>
        <begin position="543"/>
        <end position="563"/>
    </location>
</feature>
<evidence type="ECO:0000256" key="14">
    <source>
        <dbReference type="ARBA" id="ARBA00023136"/>
    </source>
</evidence>
<dbReference type="GO" id="GO:0051452">
    <property type="term" value="P:intracellular pH reduction"/>
    <property type="evidence" value="ECO:0007669"/>
    <property type="project" value="UniProtKB-ARBA"/>
</dbReference>
<dbReference type="GO" id="GO:0072345">
    <property type="term" value="F:NAADP-sensitive calcium-release channel activity"/>
    <property type="evidence" value="ECO:0007669"/>
    <property type="project" value="UniProtKB-ARBA"/>
</dbReference>
<reference evidence="27" key="1">
    <citation type="submission" date="2025-08" db="UniProtKB">
        <authorList>
            <consortium name="Ensembl"/>
        </authorList>
    </citation>
    <scope>IDENTIFICATION</scope>
</reference>
<evidence type="ECO:0000256" key="10">
    <source>
        <dbReference type="ARBA" id="ARBA00022837"/>
    </source>
</evidence>
<evidence type="ECO:0000256" key="2">
    <source>
        <dbReference type="ARBA" id="ARBA00004155"/>
    </source>
</evidence>
<comment type="catalytic activity">
    <reaction evidence="19">
        <text>Na(+)(in) = Na(+)(out)</text>
        <dbReference type="Rhea" id="RHEA:34963"/>
        <dbReference type="ChEBI" id="CHEBI:29101"/>
    </reaction>
    <physiologicalReaction direction="right-to-left" evidence="19">
        <dbReference type="Rhea" id="RHEA:34965"/>
    </physiologicalReaction>
</comment>
<protein>
    <recommendedName>
        <fullName evidence="23">Two pore channel protein 2</fullName>
    </recommendedName>
    <alternativeName>
        <fullName evidence="24">Two pore calcium channel protein 2</fullName>
    </alternativeName>
</protein>
<comment type="subcellular location">
    <subcellularLocation>
        <location evidence="1">Late endosome membrane</location>
        <topology evidence="1">Multi-pass membrane protein</topology>
    </subcellularLocation>
    <subcellularLocation>
        <location evidence="2">Lysosome membrane</location>
        <topology evidence="2">Multi-pass membrane protein</topology>
    </subcellularLocation>
    <subcellularLocation>
        <location evidence="21">Melanosome membrane</location>
        <topology evidence="21">Multi-pass membrane protein</topology>
    </subcellularLocation>
</comment>
<evidence type="ECO:0000256" key="6">
    <source>
        <dbReference type="ARBA" id="ARBA00022673"/>
    </source>
</evidence>
<keyword evidence="5" id="KW-0109">Calcium transport</keyword>
<evidence type="ECO:0000256" key="9">
    <source>
        <dbReference type="ARBA" id="ARBA00022753"/>
    </source>
</evidence>
<evidence type="ECO:0000256" key="18">
    <source>
        <dbReference type="ARBA" id="ARBA00044615"/>
    </source>
</evidence>
<evidence type="ECO:0000256" key="24">
    <source>
        <dbReference type="ARBA" id="ARBA00076394"/>
    </source>
</evidence>
<evidence type="ECO:0000256" key="16">
    <source>
        <dbReference type="ARBA" id="ARBA00023228"/>
    </source>
</evidence>
<keyword evidence="11" id="KW-0851">Voltage-gated channel</keyword>
<dbReference type="PANTHER" id="PTHR46768">
    <property type="entry name" value="TWO PORE CALCIUM CHANNEL PROTEIN 2"/>
    <property type="match status" value="1"/>
</dbReference>
<evidence type="ECO:0000256" key="19">
    <source>
        <dbReference type="ARBA" id="ARBA00051945"/>
    </source>
</evidence>
<dbReference type="InterPro" id="IPR005821">
    <property type="entry name" value="Ion_trans_dom"/>
</dbReference>
<evidence type="ECO:0000313" key="27">
    <source>
        <dbReference type="Ensembl" id="ENSSDAP00000006162.1"/>
    </source>
</evidence>
<dbReference type="FunFam" id="1.10.287.70:FF:000104">
    <property type="entry name" value="Two pore calcium channel protein 2"/>
    <property type="match status" value="1"/>
</dbReference>
<evidence type="ECO:0000256" key="13">
    <source>
        <dbReference type="ARBA" id="ARBA00023065"/>
    </source>
</evidence>
<evidence type="ECO:0000259" key="26">
    <source>
        <dbReference type="Pfam" id="PF00520"/>
    </source>
</evidence>
<evidence type="ECO:0000256" key="22">
    <source>
        <dbReference type="ARBA" id="ARBA00065530"/>
    </source>
</evidence>
<keyword evidence="13" id="KW-0406">Ion transport</keyword>
<evidence type="ECO:0000256" key="23">
    <source>
        <dbReference type="ARBA" id="ARBA00072840"/>
    </source>
</evidence>
<accession>A0A8C9PEF6</accession>
<dbReference type="InterPro" id="IPR027359">
    <property type="entry name" value="Volt_channel_dom_sf"/>
</dbReference>
<comment type="subunit">
    <text evidence="22">Homodimer. Interacts with LRRK2. Interacts with HAX1. Interacts with MTOR; the interaction is required for TPCN2 ATP sensitivity. Found in a complex with LSM12, TPCN1 and TPCN2. Interacts with LSM12.</text>
</comment>
<keyword evidence="14 25" id="KW-0472">Membrane</keyword>
<evidence type="ECO:0000256" key="25">
    <source>
        <dbReference type="SAM" id="Phobius"/>
    </source>
</evidence>
<dbReference type="Ensembl" id="ENSSDAT00000007037.1">
    <property type="protein sequence ID" value="ENSSDAP00000006162.1"/>
    <property type="gene ID" value="ENSSDAG00000005480.1"/>
</dbReference>
<keyword evidence="15" id="KW-0325">Glycoprotein</keyword>
<organism evidence="27 28">
    <name type="scientific">Spermophilus dauricus</name>
    <name type="common">Daurian ground squirrel</name>
    <dbReference type="NCBI Taxonomy" id="99837"/>
    <lineage>
        <taxon>Eukaryota</taxon>
        <taxon>Metazoa</taxon>
        <taxon>Chordata</taxon>
        <taxon>Craniata</taxon>
        <taxon>Vertebrata</taxon>
        <taxon>Euteleostomi</taxon>
        <taxon>Mammalia</taxon>
        <taxon>Eutheria</taxon>
        <taxon>Euarchontoglires</taxon>
        <taxon>Glires</taxon>
        <taxon>Rodentia</taxon>
        <taxon>Sciuromorpha</taxon>
        <taxon>Sciuridae</taxon>
        <taxon>Xerinae</taxon>
        <taxon>Marmotini</taxon>
        <taxon>Spermophilus</taxon>
    </lineage>
</organism>
<proteinExistence type="inferred from homology"/>
<dbReference type="Gene3D" id="1.20.120.350">
    <property type="entry name" value="Voltage-gated potassium channels. Chain C"/>
    <property type="match status" value="1"/>
</dbReference>
<feature type="transmembrane region" description="Helical" evidence="25">
    <location>
        <begin position="465"/>
        <end position="485"/>
    </location>
</feature>
<evidence type="ECO:0000256" key="3">
    <source>
        <dbReference type="ARBA" id="ARBA00009286"/>
    </source>
</evidence>
<dbReference type="GO" id="GO:0033162">
    <property type="term" value="C:melanosome membrane"/>
    <property type="evidence" value="ECO:0007669"/>
    <property type="project" value="UniProtKB-SubCell"/>
</dbReference>
<feature type="transmembrane region" description="Helical" evidence="25">
    <location>
        <begin position="179"/>
        <end position="200"/>
    </location>
</feature>
<dbReference type="GO" id="GO:0034702">
    <property type="term" value="C:monoatomic ion channel complex"/>
    <property type="evidence" value="ECO:0007669"/>
    <property type="project" value="UniProtKB-KW"/>
</dbReference>
<keyword evidence="7 25" id="KW-0812">Transmembrane</keyword>
<keyword evidence="12 25" id="KW-1133">Transmembrane helix</keyword>
<dbReference type="GO" id="GO:0048086">
    <property type="term" value="P:negative regulation of developmental pigmentation"/>
    <property type="evidence" value="ECO:0007669"/>
    <property type="project" value="UniProtKB-ARBA"/>
</dbReference>
<comment type="similarity">
    <text evidence="3">Belongs to the calcium channel alpha-1 subunit (TC 1.A.1.11) family. Two pore calcium channel subfamily.</text>
</comment>
<feature type="transmembrane region" description="Helical" evidence="25">
    <location>
        <begin position="429"/>
        <end position="453"/>
    </location>
</feature>
<evidence type="ECO:0000256" key="4">
    <source>
        <dbReference type="ARBA" id="ARBA00022448"/>
    </source>
</evidence>
<keyword evidence="4" id="KW-0813">Transport</keyword>
<dbReference type="PANTHER" id="PTHR46768:SF1">
    <property type="entry name" value="TWO PORE CHANNEL PROTEIN 2"/>
    <property type="match status" value="1"/>
</dbReference>
<evidence type="ECO:0000256" key="11">
    <source>
        <dbReference type="ARBA" id="ARBA00022882"/>
    </source>
</evidence>
<dbReference type="InterPro" id="IPR028798">
    <property type="entry name" value="TPC2"/>
</dbReference>
<feature type="transmembrane region" description="Helical" evidence="25">
    <location>
        <begin position="249"/>
        <end position="272"/>
    </location>
</feature>
<feature type="domain" description="Ion transport" evidence="26">
    <location>
        <begin position="393"/>
        <end position="642"/>
    </location>
</feature>